<evidence type="ECO:0000256" key="9">
    <source>
        <dbReference type="ARBA" id="ARBA00023139"/>
    </source>
</evidence>
<keyword evidence="6 13" id="KW-0732">Signal</keyword>
<dbReference type="Pfam" id="PF03550">
    <property type="entry name" value="LolB"/>
    <property type="match status" value="1"/>
</dbReference>
<dbReference type="EMBL" id="JARVII010000033">
    <property type="protein sequence ID" value="MDG9700377.1"/>
    <property type="molecule type" value="Genomic_DNA"/>
</dbReference>
<keyword evidence="11" id="KW-0998">Cell outer membrane</keyword>
<evidence type="ECO:0000256" key="3">
    <source>
        <dbReference type="ARBA" id="ARBA00011245"/>
    </source>
</evidence>
<keyword evidence="15" id="KW-1185">Reference proteome</keyword>
<name>A0AAW6RQF7_9BURK</name>
<dbReference type="PROSITE" id="PS51257">
    <property type="entry name" value="PROKAR_LIPOPROTEIN"/>
    <property type="match status" value="1"/>
</dbReference>
<evidence type="ECO:0000256" key="2">
    <source>
        <dbReference type="ARBA" id="ARBA00009696"/>
    </source>
</evidence>
<dbReference type="GO" id="GO:0015031">
    <property type="term" value="P:protein transport"/>
    <property type="evidence" value="ECO:0007669"/>
    <property type="project" value="UniProtKB-KW"/>
</dbReference>
<organism evidence="14 15">
    <name type="scientific">Ottowia cancrivicina</name>
    <dbReference type="NCBI Taxonomy" id="3040346"/>
    <lineage>
        <taxon>Bacteria</taxon>
        <taxon>Pseudomonadati</taxon>
        <taxon>Pseudomonadota</taxon>
        <taxon>Betaproteobacteria</taxon>
        <taxon>Burkholderiales</taxon>
        <taxon>Comamonadaceae</taxon>
        <taxon>Ottowia</taxon>
    </lineage>
</organism>
<dbReference type="AlphaFoldDB" id="A0AAW6RQF7"/>
<dbReference type="InterPro" id="IPR029046">
    <property type="entry name" value="LolA/LolB/LppX"/>
</dbReference>
<evidence type="ECO:0000256" key="11">
    <source>
        <dbReference type="ARBA" id="ARBA00023237"/>
    </source>
</evidence>
<dbReference type="Proteomes" id="UP001237156">
    <property type="component" value="Unassembled WGS sequence"/>
</dbReference>
<feature type="chain" id="PRO_5043644615" description="Outer-membrane lipoprotein LolB" evidence="13">
    <location>
        <begin position="25"/>
        <end position="170"/>
    </location>
</feature>
<evidence type="ECO:0000313" key="14">
    <source>
        <dbReference type="EMBL" id="MDG9700377.1"/>
    </source>
</evidence>
<dbReference type="GO" id="GO:0009279">
    <property type="term" value="C:cell outer membrane"/>
    <property type="evidence" value="ECO:0007669"/>
    <property type="project" value="UniProtKB-SubCell"/>
</dbReference>
<dbReference type="Gene3D" id="2.50.20.10">
    <property type="entry name" value="Lipoprotein localisation LolA/LolB/LppX"/>
    <property type="match status" value="1"/>
</dbReference>
<keyword evidence="8" id="KW-0472">Membrane</keyword>
<keyword evidence="7" id="KW-0653">Protein transport</keyword>
<evidence type="ECO:0000256" key="13">
    <source>
        <dbReference type="SAM" id="SignalP"/>
    </source>
</evidence>
<accession>A0AAW6RQF7</accession>
<keyword evidence="12 14" id="KW-0449">Lipoprotein</keyword>
<comment type="subunit">
    <text evidence="3">Monomer.</text>
</comment>
<gene>
    <name evidence="14" type="ORF">QB898_11770</name>
</gene>
<protein>
    <recommendedName>
        <fullName evidence="4">Outer-membrane lipoprotein LolB</fullName>
    </recommendedName>
</protein>
<sequence>MTCRLPAAALAAALFAALAGCAHAPSAPEPPASQPAQAGRRFWQGRLALQVESEPPQSYAASFTLSGTPEAGELHLTSPVGSTLALMRWQPGQASLQQGAQTETYASLQDMTARATGAPLPVAALFSWLRGQPQASADWHADLSRVAEGRLYARRLQPLPTAQLKVVFEP</sequence>
<keyword evidence="9" id="KW-0564">Palmitate</keyword>
<dbReference type="RefSeq" id="WP_050715092.1">
    <property type="nucleotide sequence ID" value="NZ_JARVII010000033.1"/>
</dbReference>
<evidence type="ECO:0000256" key="1">
    <source>
        <dbReference type="ARBA" id="ARBA00004459"/>
    </source>
</evidence>
<evidence type="ECO:0000256" key="8">
    <source>
        <dbReference type="ARBA" id="ARBA00023136"/>
    </source>
</evidence>
<reference evidence="14 15" key="1">
    <citation type="submission" date="2023-04" db="EMBL/GenBank/DDBJ databases">
        <title>Ottowia paracancer sp. nov., isolated from human stomach.</title>
        <authorList>
            <person name="Song Y."/>
        </authorList>
    </citation>
    <scope>NUCLEOTIDE SEQUENCE [LARGE SCALE GENOMIC DNA]</scope>
    <source>
        <strain evidence="14 15">10c7w1</strain>
    </source>
</reference>
<dbReference type="SUPFAM" id="SSF89392">
    <property type="entry name" value="Prokaryotic lipoproteins and lipoprotein localization factors"/>
    <property type="match status" value="1"/>
</dbReference>
<evidence type="ECO:0000256" key="4">
    <source>
        <dbReference type="ARBA" id="ARBA00016202"/>
    </source>
</evidence>
<evidence type="ECO:0000256" key="12">
    <source>
        <dbReference type="ARBA" id="ARBA00023288"/>
    </source>
</evidence>
<evidence type="ECO:0000256" key="5">
    <source>
        <dbReference type="ARBA" id="ARBA00022448"/>
    </source>
</evidence>
<evidence type="ECO:0000256" key="7">
    <source>
        <dbReference type="ARBA" id="ARBA00022927"/>
    </source>
</evidence>
<feature type="signal peptide" evidence="13">
    <location>
        <begin position="1"/>
        <end position="24"/>
    </location>
</feature>
<evidence type="ECO:0000256" key="6">
    <source>
        <dbReference type="ARBA" id="ARBA00022729"/>
    </source>
</evidence>
<comment type="similarity">
    <text evidence="2">Belongs to the LolB family.</text>
</comment>
<comment type="subcellular location">
    <subcellularLocation>
        <location evidence="1">Cell outer membrane</location>
        <topology evidence="1">Lipid-anchor</topology>
    </subcellularLocation>
</comment>
<evidence type="ECO:0000313" key="15">
    <source>
        <dbReference type="Proteomes" id="UP001237156"/>
    </source>
</evidence>
<comment type="caution">
    <text evidence="14">The sequence shown here is derived from an EMBL/GenBank/DDBJ whole genome shotgun (WGS) entry which is preliminary data.</text>
</comment>
<keyword evidence="5" id="KW-0813">Transport</keyword>
<proteinExistence type="inferred from homology"/>
<dbReference type="InterPro" id="IPR004565">
    <property type="entry name" value="OM_lipoprot_LolB"/>
</dbReference>
<evidence type="ECO:0000256" key="10">
    <source>
        <dbReference type="ARBA" id="ARBA00023186"/>
    </source>
</evidence>
<keyword evidence="10" id="KW-0143">Chaperone</keyword>